<dbReference type="InterPro" id="IPR000835">
    <property type="entry name" value="HTH_MarR-typ"/>
</dbReference>
<protein>
    <recommendedName>
        <fullName evidence="1">HTH marR-type domain-containing protein</fullName>
    </recommendedName>
</protein>
<keyword evidence="3" id="KW-1185">Reference proteome</keyword>
<organism evidence="2 3">
    <name type="scientific">Nocardioides humi</name>
    <dbReference type="NCBI Taxonomy" id="449461"/>
    <lineage>
        <taxon>Bacteria</taxon>
        <taxon>Bacillati</taxon>
        <taxon>Actinomycetota</taxon>
        <taxon>Actinomycetes</taxon>
        <taxon>Propionibacteriales</taxon>
        <taxon>Nocardioidaceae</taxon>
        <taxon>Nocardioides</taxon>
    </lineage>
</organism>
<comment type="caution">
    <text evidence="2">The sequence shown here is derived from an EMBL/GenBank/DDBJ whole genome shotgun (WGS) entry which is preliminary data.</text>
</comment>
<dbReference type="SUPFAM" id="SSF46785">
    <property type="entry name" value="Winged helix' DNA-binding domain"/>
    <property type="match status" value="1"/>
</dbReference>
<evidence type="ECO:0000313" key="3">
    <source>
        <dbReference type="Proteomes" id="UP001500842"/>
    </source>
</evidence>
<dbReference type="RefSeq" id="WP_181410710.1">
    <property type="nucleotide sequence ID" value="NZ_BAAAOR010000004.1"/>
</dbReference>
<dbReference type="InterPro" id="IPR036388">
    <property type="entry name" value="WH-like_DNA-bd_sf"/>
</dbReference>
<sequence>MSDELTRLDEQVLRLVRAVRRPGYRDRLLEGVDVGPGVEALSMLRVVERRRAAGERPSINEVAADLRVEQSTASRAVGAAIRRGLLERAACADDLRRARLDLTSAGRAALDRATANRQQILAEATTGLAPEDLGRLCDLLERLLAGYDDVEARHG</sequence>
<dbReference type="SMART" id="SM00347">
    <property type="entry name" value="HTH_MARR"/>
    <property type="match status" value="1"/>
</dbReference>
<dbReference type="Proteomes" id="UP001500842">
    <property type="component" value="Unassembled WGS sequence"/>
</dbReference>
<evidence type="ECO:0000313" key="2">
    <source>
        <dbReference type="EMBL" id="GAA1505033.1"/>
    </source>
</evidence>
<name>A0ABN1ZUL5_9ACTN</name>
<dbReference type="PROSITE" id="PS50995">
    <property type="entry name" value="HTH_MARR_2"/>
    <property type="match status" value="1"/>
</dbReference>
<gene>
    <name evidence="2" type="ORF">GCM10009788_05720</name>
</gene>
<proteinExistence type="predicted"/>
<dbReference type="PANTHER" id="PTHR33164">
    <property type="entry name" value="TRANSCRIPTIONAL REGULATOR, MARR FAMILY"/>
    <property type="match status" value="1"/>
</dbReference>
<dbReference type="Gene3D" id="1.10.10.10">
    <property type="entry name" value="Winged helix-like DNA-binding domain superfamily/Winged helix DNA-binding domain"/>
    <property type="match status" value="1"/>
</dbReference>
<accession>A0ABN1ZUL5</accession>
<dbReference type="InterPro" id="IPR036390">
    <property type="entry name" value="WH_DNA-bd_sf"/>
</dbReference>
<evidence type="ECO:0000259" key="1">
    <source>
        <dbReference type="PROSITE" id="PS50995"/>
    </source>
</evidence>
<dbReference type="EMBL" id="BAAAOR010000004">
    <property type="protein sequence ID" value="GAA1505033.1"/>
    <property type="molecule type" value="Genomic_DNA"/>
</dbReference>
<reference evidence="2 3" key="1">
    <citation type="journal article" date="2019" name="Int. J. Syst. Evol. Microbiol.">
        <title>The Global Catalogue of Microorganisms (GCM) 10K type strain sequencing project: providing services to taxonomists for standard genome sequencing and annotation.</title>
        <authorList>
            <consortium name="The Broad Institute Genomics Platform"/>
            <consortium name="The Broad Institute Genome Sequencing Center for Infectious Disease"/>
            <person name="Wu L."/>
            <person name="Ma J."/>
        </authorList>
    </citation>
    <scope>NUCLEOTIDE SEQUENCE [LARGE SCALE GENOMIC DNA]</scope>
    <source>
        <strain evidence="2 3">JCM 14942</strain>
    </source>
</reference>
<dbReference type="PANTHER" id="PTHR33164:SF105">
    <property type="entry name" value="TRANSCRIPTIONAL REPRESSOR PROTEIN-RELATED"/>
    <property type="match status" value="1"/>
</dbReference>
<dbReference type="PRINTS" id="PR00598">
    <property type="entry name" value="HTHMARR"/>
</dbReference>
<dbReference type="InterPro" id="IPR039422">
    <property type="entry name" value="MarR/SlyA-like"/>
</dbReference>
<feature type="domain" description="HTH marR-type" evidence="1">
    <location>
        <begin position="5"/>
        <end position="145"/>
    </location>
</feature>